<evidence type="ECO:0000313" key="3">
    <source>
        <dbReference type="Proteomes" id="UP001148838"/>
    </source>
</evidence>
<feature type="compositionally biased region" description="Basic and acidic residues" evidence="1">
    <location>
        <begin position="161"/>
        <end position="183"/>
    </location>
</feature>
<proteinExistence type="predicted"/>
<keyword evidence="3" id="KW-1185">Reference proteome</keyword>
<dbReference type="Proteomes" id="UP001148838">
    <property type="component" value="Unassembled WGS sequence"/>
</dbReference>
<feature type="region of interest" description="Disordered" evidence="1">
    <location>
        <begin position="160"/>
        <end position="183"/>
    </location>
</feature>
<sequence>MSPGSSTESYPAFAHIGLRENPGKNLNQITCPDRESKPGHLVSRPDAVTITSQVYFWVRGLKKSDRTLSAILMLTATLPTRKKRLQKHVVCGIENRAKNIASEGKRVCLVSYLKRVGRPTIRSLDDLEKDLKSLQVSRWKREAQDRAKWRRVNGAALAPKKAVERKKEEEEEEIRNRYEAKME</sequence>
<comment type="caution">
    <text evidence="2">The sequence shown here is derived from an EMBL/GenBank/DDBJ whole genome shotgun (WGS) entry which is preliminary data.</text>
</comment>
<evidence type="ECO:0000256" key="1">
    <source>
        <dbReference type="SAM" id="MobiDB-lite"/>
    </source>
</evidence>
<accession>A0ABQ8SMC9</accession>
<dbReference type="EMBL" id="JAJSOF020000025">
    <property type="protein sequence ID" value="KAJ4434852.1"/>
    <property type="molecule type" value="Genomic_DNA"/>
</dbReference>
<reference evidence="2 3" key="1">
    <citation type="journal article" date="2022" name="Allergy">
        <title>Genome assembly and annotation of Periplaneta americana reveal a comprehensive cockroach allergen profile.</title>
        <authorList>
            <person name="Wang L."/>
            <person name="Xiong Q."/>
            <person name="Saelim N."/>
            <person name="Wang L."/>
            <person name="Nong W."/>
            <person name="Wan A.T."/>
            <person name="Shi M."/>
            <person name="Liu X."/>
            <person name="Cao Q."/>
            <person name="Hui J.H.L."/>
            <person name="Sookrung N."/>
            <person name="Leung T.F."/>
            <person name="Tungtrongchitr A."/>
            <person name="Tsui S.K.W."/>
        </authorList>
    </citation>
    <scope>NUCLEOTIDE SEQUENCE [LARGE SCALE GENOMIC DNA]</scope>
    <source>
        <strain evidence="2">PWHHKU_190912</strain>
    </source>
</reference>
<evidence type="ECO:0000313" key="2">
    <source>
        <dbReference type="EMBL" id="KAJ4434852.1"/>
    </source>
</evidence>
<protein>
    <submittedName>
        <fullName evidence="2">Uncharacterized protein</fullName>
    </submittedName>
</protein>
<name>A0ABQ8SMC9_PERAM</name>
<organism evidence="2 3">
    <name type="scientific">Periplaneta americana</name>
    <name type="common">American cockroach</name>
    <name type="synonym">Blatta americana</name>
    <dbReference type="NCBI Taxonomy" id="6978"/>
    <lineage>
        <taxon>Eukaryota</taxon>
        <taxon>Metazoa</taxon>
        <taxon>Ecdysozoa</taxon>
        <taxon>Arthropoda</taxon>
        <taxon>Hexapoda</taxon>
        <taxon>Insecta</taxon>
        <taxon>Pterygota</taxon>
        <taxon>Neoptera</taxon>
        <taxon>Polyneoptera</taxon>
        <taxon>Dictyoptera</taxon>
        <taxon>Blattodea</taxon>
        <taxon>Blattoidea</taxon>
        <taxon>Blattidae</taxon>
        <taxon>Blattinae</taxon>
        <taxon>Periplaneta</taxon>
    </lineage>
</organism>
<gene>
    <name evidence="2" type="ORF">ANN_23423</name>
</gene>